<dbReference type="InterPro" id="IPR016461">
    <property type="entry name" value="COMT-like"/>
</dbReference>
<gene>
    <name evidence="5" type="ORF">C8N45_10278</name>
</gene>
<evidence type="ECO:0000313" key="6">
    <source>
        <dbReference type="Proteomes" id="UP000244523"/>
    </source>
</evidence>
<evidence type="ECO:0000256" key="1">
    <source>
        <dbReference type="ARBA" id="ARBA00022603"/>
    </source>
</evidence>
<reference evidence="5 6" key="1">
    <citation type="submission" date="2018-04" db="EMBL/GenBank/DDBJ databases">
        <title>Genomic Encyclopedia of Archaeal and Bacterial Type Strains, Phase II (KMG-II): from individual species to whole genera.</title>
        <authorList>
            <person name="Goeker M."/>
        </authorList>
    </citation>
    <scope>NUCLEOTIDE SEQUENCE [LARGE SCALE GENOMIC DNA]</scope>
    <source>
        <strain evidence="5 6">DSM 29955</strain>
    </source>
</reference>
<comment type="caution">
    <text evidence="5">The sequence shown here is derived from an EMBL/GenBank/DDBJ whole genome shotgun (WGS) entry which is preliminary data.</text>
</comment>
<dbReference type="AlphaFoldDB" id="A0A2T6KLG9"/>
<organism evidence="5 6">
    <name type="scientific">Yoonia sediminilitoris</name>
    <dbReference type="NCBI Taxonomy" id="1286148"/>
    <lineage>
        <taxon>Bacteria</taxon>
        <taxon>Pseudomonadati</taxon>
        <taxon>Pseudomonadota</taxon>
        <taxon>Alphaproteobacteria</taxon>
        <taxon>Rhodobacterales</taxon>
        <taxon>Paracoccaceae</taxon>
        <taxon>Yoonia</taxon>
    </lineage>
</organism>
<dbReference type="InterPro" id="IPR001077">
    <property type="entry name" value="COMT_C"/>
</dbReference>
<dbReference type="OrthoDB" id="582216at2"/>
<protein>
    <submittedName>
        <fullName evidence="5">O-methyltransferase</fullName>
    </submittedName>
</protein>
<dbReference type="PANTHER" id="PTHR43712:SF2">
    <property type="entry name" value="O-METHYLTRANSFERASE CICE"/>
    <property type="match status" value="1"/>
</dbReference>
<name>A0A2T6KLG9_9RHOB</name>
<keyword evidence="1 5" id="KW-0489">Methyltransferase</keyword>
<dbReference type="InterPro" id="IPR029063">
    <property type="entry name" value="SAM-dependent_MTases_sf"/>
</dbReference>
<evidence type="ECO:0000313" key="5">
    <source>
        <dbReference type="EMBL" id="PUB17068.1"/>
    </source>
</evidence>
<dbReference type="Gene3D" id="3.40.50.150">
    <property type="entry name" value="Vaccinia Virus protein VP39"/>
    <property type="match status" value="1"/>
</dbReference>
<dbReference type="GO" id="GO:0008171">
    <property type="term" value="F:O-methyltransferase activity"/>
    <property type="evidence" value="ECO:0007669"/>
    <property type="project" value="InterPro"/>
</dbReference>
<accession>A0A2T6KLG9</accession>
<proteinExistence type="predicted"/>
<dbReference type="GO" id="GO:0032259">
    <property type="term" value="P:methylation"/>
    <property type="evidence" value="ECO:0007669"/>
    <property type="project" value="UniProtKB-KW"/>
</dbReference>
<dbReference type="PROSITE" id="PS51683">
    <property type="entry name" value="SAM_OMT_II"/>
    <property type="match status" value="1"/>
</dbReference>
<evidence type="ECO:0000256" key="3">
    <source>
        <dbReference type="ARBA" id="ARBA00022691"/>
    </source>
</evidence>
<dbReference type="SUPFAM" id="SSF53335">
    <property type="entry name" value="S-adenosyl-L-methionine-dependent methyltransferases"/>
    <property type="match status" value="1"/>
</dbReference>
<dbReference type="PANTHER" id="PTHR43712">
    <property type="entry name" value="PUTATIVE (AFU_ORTHOLOGUE AFUA_4G14580)-RELATED"/>
    <property type="match status" value="1"/>
</dbReference>
<feature type="domain" description="O-methyltransferase C-terminal" evidence="4">
    <location>
        <begin position="147"/>
        <end position="301"/>
    </location>
</feature>
<evidence type="ECO:0000256" key="2">
    <source>
        <dbReference type="ARBA" id="ARBA00022679"/>
    </source>
</evidence>
<evidence type="ECO:0000259" key="4">
    <source>
        <dbReference type="Pfam" id="PF00891"/>
    </source>
</evidence>
<keyword evidence="6" id="KW-1185">Reference proteome</keyword>
<dbReference type="RefSeq" id="WP_108385248.1">
    <property type="nucleotide sequence ID" value="NZ_QPJP01000002.1"/>
</dbReference>
<keyword evidence="2 5" id="KW-0808">Transferase</keyword>
<keyword evidence="3" id="KW-0949">S-adenosyl-L-methionine</keyword>
<dbReference type="Proteomes" id="UP000244523">
    <property type="component" value="Unassembled WGS sequence"/>
</dbReference>
<sequence>MRKNFPFPWILTLQGAVAVDVAAQRGLFDAPIQAGQLGPIHHILMGVGVLALDEGGLVLTPEFASAWERSSDDIRAMASFFRRAAADIAMGFEDLASDLPAFMEKSATFRLFRYDMAEGTTPAHLEATAPWVNYVEALSRIEAPLLAPEIDLGDSRHLLEIGGNTGVMAVALMAHYDGLAATVFDLPAVCALGKKRRDVPGLSFVAGDARKANALAPFEGNVDAVMFKSVLHDWPEEEAVAMLKQAADLLPAGGRLTVCERQPFGAADAAIGDTQTLGNLVFAPFYRPSELYSTLLSGLGFEVQKKAVALDTEFHIVTGVKQ</sequence>
<dbReference type="Pfam" id="PF00891">
    <property type="entry name" value="Methyltransf_2"/>
    <property type="match status" value="1"/>
</dbReference>
<dbReference type="EMBL" id="QBUD01000002">
    <property type="protein sequence ID" value="PUB17068.1"/>
    <property type="molecule type" value="Genomic_DNA"/>
</dbReference>